<dbReference type="NCBIfam" id="TIGR00229">
    <property type="entry name" value="sensory_box"/>
    <property type="match status" value="1"/>
</dbReference>
<organism evidence="3 4">
    <name type="scientific">Pseudophaeobacter arcticus</name>
    <dbReference type="NCBI Taxonomy" id="385492"/>
    <lineage>
        <taxon>Bacteria</taxon>
        <taxon>Pseudomonadati</taxon>
        <taxon>Pseudomonadota</taxon>
        <taxon>Alphaproteobacteria</taxon>
        <taxon>Rhodobacterales</taxon>
        <taxon>Paracoccaceae</taxon>
        <taxon>Pseudophaeobacter</taxon>
    </lineage>
</organism>
<dbReference type="SMART" id="SM00086">
    <property type="entry name" value="PAC"/>
    <property type="match status" value="1"/>
</dbReference>
<evidence type="ECO:0000259" key="2">
    <source>
        <dbReference type="PROSITE" id="PS50113"/>
    </source>
</evidence>
<dbReference type="PANTHER" id="PTHR44757">
    <property type="entry name" value="DIGUANYLATE CYCLASE DGCP"/>
    <property type="match status" value="1"/>
</dbReference>
<dbReference type="InterPro" id="IPR052155">
    <property type="entry name" value="Biofilm_reg_signaling"/>
</dbReference>
<dbReference type="PANTHER" id="PTHR44757:SF2">
    <property type="entry name" value="BIOFILM ARCHITECTURE MAINTENANCE PROTEIN MBAA"/>
    <property type="match status" value="1"/>
</dbReference>
<comment type="caution">
    <text evidence="3">The sequence shown here is derived from an EMBL/GenBank/DDBJ whole genome shotgun (WGS) entry which is preliminary data.</text>
</comment>
<dbReference type="SMART" id="SM00065">
    <property type="entry name" value="GAF"/>
    <property type="match status" value="1"/>
</dbReference>
<reference evidence="3 4" key="1">
    <citation type="submission" date="2024-04" db="EMBL/GenBank/DDBJ databases">
        <title>Draft genome sequence of Pseudophaeobacter arcticus NBRC 116598.</title>
        <authorList>
            <person name="Miyakawa T."/>
            <person name="Kusuya Y."/>
            <person name="Miura T."/>
        </authorList>
    </citation>
    <scope>NUCLEOTIDE SEQUENCE [LARGE SCALE GENOMIC DNA]</scope>
    <source>
        <strain evidence="3 4">SU-CL00105</strain>
    </source>
</reference>
<dbReference type="InterPro" id="IPR000014">
    <property type="entry name" value="PAS"/>
</dbReference>
<dbReference type="Proteomes" id="UP001441944">
    <property type="component" value="Unassembled WGS sequence"/>
</dbReference>
<dbReference type="SUPFAM" id="SSF55785">
    <property type="entry name" value="PYP-like sensor domain (PAS domain)"/>
    <property type="match status" value="1"/>
</dbReference>
<dbReference type="SMART" id="SM00091">
    <property type="entry name" value="PAS"/>
    <property type="match status" value="1"/>
</dbReference>
<evidence type="ECO:0008006" key="5">
    <source>
        <dbReference type="Google" id="ProtNLM"/>
    </source>
</evidence>
<feature type="domain" description="PAS" evidence="1">
    <location>
        <begin position="17"/>
        <end position="89"/>
    </location>
</feature>
<gene>
    <name evidence="3" type="ORF">NBRC116598_04490</name>
</gene>
<sequence>MPSNEPPAPRTKDVSIGDIRIPDLFRDLPDAVIIADETQRITWYNTAFQTLFGYSQQELIGQSAEQLYAAPQSYEKQRSAGFSVAVEDLDHNYEMRYKRKDGTSFLTRTTGGPIRDKEGRVMGLFAIIRDISQTRAIEDLLHRLFDISTDQALDQSGKILAILKLGCAHFKTDSALVSWVQGERYTILYSYSDLVDIPRGTVFPLGDTYCSEMLNSGGPLACHTAKQSQFGTHPCYDLFLLETYIGVPLIVDGEIFGTLNFTSPEERHPFEAGDLEVIKMFAAWVGQQLNFEKATNQLPTETTTLT</sequence>
<feature type="domain" description="PAC" evidence="2">
    <location>
        <begin position="91"/>
        <end position="143"/>
    </location>
</feature>
<dbReference type="InterPro" id="IPR001610">
    <property type="entry name" value="PAC"/>
</dbReference>
<dbReference type="InterPro" id="IPR000700">
    <property type="entry name" value="PAS-assoc_C"/>
</dbReference>
<dbReference type="Pfam" id="PF13426">
    <property type="entry name" value="PAS_9"/>
    <property type="match status" value="1"/>
</dbReference>
<evidence type="ECO:0000259" key="1">
    <source>
        <dbReference type="PROSITE" id="PS50112"/>
    </source>
</evidence>
<keyword evidence="4" id="KW-1185">Reference proteome</keyword>
<name>A0ABQ0AGK5_9RHOB</name>
<dbReference type="SUPFAM" id="SSF55781">
    <property type="entry name" value="GAF domain-like"/>
    <property type="match status" value="1"/>
</dbReference>
<protein>
    <recommendedName>
        <fullName evidence="5">PAS domain S-box-containing protein</fullName>
    </recommendedName>
</protein>
<proteinExistence type="predicted"/>
<dbReference type="Gene3D" id="3.30.450.20">
    <property type="entry name" value="PAS domain"/>
    <property type="match status" value="1"/>
</dbReference>
<dbReference type="InterPro" id="IPR035965">
    <property type="entry name" value="PAS-like_dom_sf"/>
</dbReference>
<dbReference type="PROSITE" id="PS50112">
    <property type="entry name" value="PAS"/>
    <property type="match status" value="1"/>
</dbReference>
<dbReference type="InterPro" id="IPR029016">
    <property type="entry name" value="GAF-like_dom_sf"/>
</dbReference>
<accession>A0ABQ0AGK5</accession>
<dbReference type="CDD" id="cd00130">
    <property type="entry name" value="PAS"/>
    <property type="match status" value="1"/>
</dbReference>
<dbReference type="Gene3D" id="3.30.450.40">
    <property type="match status" value="1"/>
</dbReference>
<dbReference type="PROSITE" id="PS50113">
    <property type="entry name" value="PAC"/>
    <property type="match status" value="1"/>
</dbReference>
<dbReference type="InterPro" id="IPR003018">
    <property type="entry name" value="GAF"/>
</dbReference>
<evidence type="ECO:0000313" key="3">
    <source>
        <dbReference type="EMBL" id="GAA6195005.1"/>
    </source>
</evidence>
<dbReference type="EMBL" id="BAABWU010000001">
    <property type="protein sequence ID" value="GAA6195005.1"/>
    <property type="molecule type" value="Genomic_DNA"/>
</dbReference>
<dbReference type="Pfam" id="PF01590">
    <property type="entry name" value="GAF"/>
    <property type="match status" value="1"/>
</dbReference>
<dbReference type="RefSeq" id="WP_295446546.1">
    <property type="nucleotide sequence ID" value="NZ_BAABWU010000001.1"/>
</dbReference>
<evidence type="ECO:0000313" key="4">
    <source>
        <dbReference type="Proteomes" id="UP001441944"/>
    </source>
</evidence>